<proteinExistence type="predicted"/>
<name>A0ABT3CK60_9MYCO</name>
<organism evidence="2 3">
    <name type="scientific">Mycolicibacterium komossense</name>
    <dbReference type="NCBI Taxonomy" id="1779"/>
    <lineage>
        <taxon>Bacteria</taxon>
        <taxon>Bacillati</taxon>
        <taxon>Actinomycetota</taxon>
        <taxon>Actinomycetes</taxon>
        <taxon>Mycobacteriales</taxon>
        <taxon>Mycobacteriaceae</taxon>
        <taxon>Mycolicibacterium</taxon>
    </lineage>
</organism>
<dbReference type="Proteomes" id="UP001526201">
    <property type="component" value="Unassembled WGS sequence"/>
</dbReference>
<evidence type="ECO:0000313" key="3">
    <source>
        <dbReference type="Proteomes" id="UP001526201"/>
    </source>
</evidence>
<dbReference type="EMBL" id="JACKTY010000047">
    <property type="protein sequence ID" value="MCV7229752.1"/>
    <property type="molecule type" value="Genomic_DNA"/>
</dbReference>
<reference evidence="2 3" key="1">
    <citation type="journal article" date="2022" name="BMC Genomics">
        <title>Comparative genome analysis of mycobacteria focusing on tRNA and non-coding RNA.</title>
        <authorList>
            <person name="Behra P.R.K."/>
            <person name="Pettersson B.M.F."/>
            <person name="Ramesh M."/>
            <person name="Das S."/>
            <person name="Dasgupta S."/>
            <person name="Kirsebom L.A."/>
        </authorList>
    </citation>
    <scope>NUCLEOTIDE SEQUENCE [LARGE SCALE GENOMIC DNA]</scope>
    <source>
        <strain evidence="2 3">DSM 44078</strain>
    </source>
</reference>
<evidence type="ECO:0000256" key="1">
    <source>
        <dbReference type="SAM" id="SignalP"/>
    </source>
</evidence>
<feature type="chain" id="PRO_5045092346" description="Lipoprotein" evidence="1">
    <location>
        <begin position="22"/>
        <end position="137"/>
    </location>
</feature>
<evidence type="ECO:0008006" key="4">
    <source>
        <dbReference type="Google" id="ProtNLM"/>
    </source>
</evidence>
<feature type="signal peptide" evidence="1">
    <location>
        <begin position="1"/>
        <end position="21"/>
    </location>
</feature>
<keyword evidence="1" id="KW-0732">Signal</keyword>
<protein>
    <recommendedName>
        <fullName evidence="4">Lipoprotein</fullName>
    </recommendedName>
</protein>
<sequence>MSRFVAMVVAALLVLVGCSSGESSSSSSASTSVAPSVVHSTLIDLQLPLGTKISSHADGVEIWKTPGSQADTIAAIKPKLPIGKELKGFPWCSETTDAKTGAVQWRWGGPAGEIDLILLTNGELTIEQTTTPATGCS</sequence>
<keyword evidence="3" id="KW-1185">Reference proteome</keyword>
<dbReference type="PROSITE" id="PS51257">
    <property type="entry name" value="PROKAR_LIPOPROTEIN"/>
    <property type="match status" value="1"/>
</dbReference>
<dbReference type="RefSeq" id="WP_264071023.1">
    <property type="nucleotide sequence ID" value="NZ_JACKTY010000047.1"/>
</dbReference>
<accession>A0ABT3CK60</accession>
<evidence type="ECO:0000313" key="2">
    <source>
        <dbReference type="EMBL" id="MCV7229752.1"/>
    </source>
</evidence>
<gene>
    <name evidence="2" type="ORF">H7J73_27470</name>
</gene>
<comment type="caution">
    <text evidence="2">The sequence shown here is derived from an EMBL/GenBank/DDBJ whole genome shotgun (WGS) entry which is preliminary data.</text>
</comment>